<feature type="domain" description="Glycoside hydrolase family 3 N-terminal" evidence="6">
    <location>
        <begin position="104"/>
        <end position="415"/>
    </location>
</feature>
<keyword evidence="2 7" id="KW-0378">Hydrolase</keyword>
<feature type="compositionally biased region" description="Low complexity" evidence="4">
    <location>
        <begin position="74"/>
        <end position="86"/>
    </location>
</feature>
<dbReference type="InterPro" id="IPR019800">
    <property type="entry name" value="Glyco_hydro_3_AS"/>
</dbReference>
<keyword evidence="5" id="KW-1133">Transmembrane helix</keyword>
<evidence type="ECO:0000259" key="6">
    <source>
        <dbReference type="Pfam" id="PF00933"/>
    </source>
</evidence>
<evidence type="ECO:0000313" key="8">
    <source>
        <dbReference type="Proteomes" id="UP000004835"/>
    </source>
</evidence>
<keyword evidence="5" id="KW-0472">Membrane</keyword>
<dbReference type="Proteomes" id="UP000004835">
    <property type="component" value="Unassembled WGS sequence"/>
</dbReference>
<dbReference type="PANTHER" id="PTHR30480">
    <property type="entry name" value="BETA-HEXOSAMINIDASE-RELATED"/>
    <property type="match status" value="1"/>
</dbReference>
<dbReference type="InterPro" id="IPR001764">
    <property type="entry name" value="Glyco_hydro_3_N"/>
</dbReference>
<dbReference type="GO" id="GO:0004553">
    <property type="term" value="F:hydrolase activity, hydrolyzing O-glycosyl compounds"/>
    <property type="evidence" value="ECO:0007669"/>
    <property type="project" value="InterPro"/>
</dbReference>
<feature type="transmembrane region" description="Helical" evidence="5">
    <location>
        <begin position="21"/>
        <end position="42"/>
    </location>
</feature>
<feature type="region of interest" description="Disordered" evidence="4">
    <location>
        <begin position="51"/>
        <end position="92"/>
    </location>
</feature>
<accession>F0EK56</accession>
<keyword evidence="5" id="KW-0812">Transmembrane</keyword>
<evidence type="ECO:0000313" key="7">
    <source>
        <dbReference type="EMBL" id="EGC69514.1"/>
    </source>
</evidence>
<evidence type="ECO:0000256" key="3">
    <source>
        <dbReference type="ARBA" id="ARBA00023295"/>
    </source>
</evidence>
<protein>
    <submittedName>
        <fullName evidence="7">Glycosyl hydrolase family 3 N-terminal domain protein</fullName>
    </submittedName>
</protein>
<evidence type="ECO:0000256" key="2">
    <source>
        <dbReference type="ARBA" id="ARBA00022801"/>
    </source>
</evidence>
<dbReference type="AlphaFoldDB" id="F0EK56"/>
<organism evidence="7 8">
    <name type="scientific">Enterococcus casseliflavus ATCC 12755</name>
    <dbReference type="NCBI Taxonomy" id="888066"/>
    <lineage>
        <taxon>Bacteria</taxon>
        <taxon>Bacillati</taxon>
        <taxon>Bacillota</taxon>
        <taxon>Bacilli</taxon>
        <taxon>Lactobacillales</taxon>
        <taxon>Enterococcaceae</taxon>
        <taxon>Enterococcus</taxon>
    </lineage>
</organism>
<dbReference type="HOGENOM" id="CLU_008392_0_2_9"/>
<keyword evidence="3" id="KW-0326">Glycosidase</keyword>
<dbReference type="GO" id="GO:0005975">
    <property type="term" value="P:carbohydrate metabolic process"/>
    <property type="evidence" value="ECO:0007669"/>
    <property type="project" value="InterPro"/>
</dbReference>
<comment type="similarity">
    <text evidence="1">Belongs to the glycosyl hydrolase 3 family.</text>
</comment>
<dbReference type="InterPro" id="IPR017853">
    <property type="entry name" value="GH"/>
</dbReference>
<gene>
    <name evidence="7" type="ORF">HMPREF9087_1798</name>
</gene>
<dbReference type="Gene3D" id="3.20.20.300">
    <property type="entry name" value="Glycoside hydrolase, family 3, N-terminal domain"/>
    <property type="match status" value="1"/>
</dbReference>
<comment type="caution">
    <text evidence="7">The sequence shown here is derived from an EMBL/GenBank/DDBJ whole genome shotgun (WGS) entry which is preliminary data.</text>
</comment>
<dbReference type="GO" id="GO:0009254">
    <property type="term" value="P:peptidoglycan turnover"/>
    <property type="evidence" value="ECO:0007669"/>
    <property type="project" value="TreeGrafter"/>
</dbReference>
<name>F0EK56_ENTCA</name>
<proteinExistence type="inferred from homology"/>
<dbReference type="InterPro" id="IPR050226">
    <property type="entry name" value="NagZ_Beta-hexosaminidase"/>
</dbReference>
<evidence type="ECO:0000256" key="4">
    <source>
        <dbReference type="SAM" id="MobiDB-lite"/>
    </source>
</evidence>
<reference evidence="7 8" key="1">
    <citation type="submission" date="2011-01" db="EMBL/GenBank/DDBJ databases">
        <authorList>
            <person name="Muzny D."/>
            <person name="Qin X."/>
            <person name="Deng J."/>
            <person name="Jiang H."/>
            <person name="Liu Y."/>
            <person name="Qu J."/>
            <person name="Song X.-Z."/>
            <person name="Zhang L."/>
            <person name="Thornton R."/>
            <person name="Coyle M."/>
            <person name="Francisco L."/>
            <person name="Jackson L."/>
            <person name="Javaid M."/>
            <person name="Korchina V."/>
            <person name="Kovar C."/>
            <person name="Mata R."/>
            <person name="Mathew T."/>
            <person name="Ngo R."/>
            <person name="Nguyen L."/>
            <person name="Nguyen N."/>
            <person name="Okwuonu G."/>
            <person name="Ongeri F."/>
            <person name="Pham C."/>
            <person name="Simmons D."/>
            <person name="Wilczek-Boney K."/>
            <person name="Hale W."/>
            <person name="Jakkamsetti A."/>
            <person name="Pham P."/>
            <person name="Ruth R."/>
            <person name="San Lucas F."/>
            <person name="Warren J."/>
            <person name="Zhang J."/>
            <person name="Zhao Z."/>
            <person name="Zhou C."/>
            <person name="Zhu D."/>
            <person name="Lee S."/>
            <person name="Bess C."/>
            <person name="Blankenburg K."/>
            <person name="Forbes L."/>
            <person name="Fu Q."/>
            <person name="Gubbala S."/>
            <person name="Hirani K."/>
            <person name="Jayaseelan J.C."/>
            <person name="Lara F."/>
            <person name="Munidasa M."/>
            <person name="Palculict T."/>
            <person name="Patil S."/>
            <person name="Pu L.-L."/>
            <person name="Saada N."/>
            <person name="Tang L."/>
            <person name="Weissenberger G."/>
            <person name="Zhu Y."/>
            <person name="Hemphill L."/>
            <person name="Shang Y."/>
            <person name="Youmans B."/>
            <person name="Ayvaz T."/>
            <person name="Ross M."/>
            <person name="Santibanez J."/>
            <person name="Aqrawi P."/>
            <person name="Gross S."/>
            <person name="Joshi V."/>
            <person name="Fowler G."/>
            <person name="Nazareth L."/>
            <person name="Reid J."/>
            <person name="Worley K."/>
            <person name="Petrosino J."/>
            <person name="Highlander S."/>
            <person name="Gibbs R."/>
        </authorList>
    </citation>
    <scope>NUCLEOTIDE SEQUENCE [LARGE SCALE GENOMIC DNA]</scope>
    <source>
        <strain evidence="7 8">ATCC 12755</strain>
    </source>
</reference>
<dbReference type="EMBL" id="AEWT01000013">
    <property type="protein sequence ID" value="EGC69514.1"/>
    <property type="molecule type" value="Genomic_DNA"/>
</dbReference>
<dbReference type="SUPFAM" id="SSF51445">
    <property type="entry name" value="(Trans)glycosidases"/>
    <property type="match status" value="1"/>
</dbReference>
<sequence>MGLVILNNLFRGEGEPMNKKGLAMGLFLFLVLAAMGGMKWVIEQQKQQTEESSVIQQSSSRDETKEESSASQETTSVSTSPSVSTSAQEQPEEAIAEKIATMSLEEKVGQLFFVRLPESNQIEELQNYHFGGYLLFGRDTENETAESLKQKISDYQAASAIPLLIGMDEEGGTVTRISRNPNLTDQRFLSPQQLYAQGGWSAIEEDTAKKAEILKAYGINAGLFPVADVSTDPQSFIYDRTIGMDAQGTSAFVERVVHVLQKHHVGSTLKHFPGYGNNRDSHVAIVTDDRPLSALQETDFLPFAAGIKAGADSILVAHTIVNSIDNTVPASISKPVHELLRNELHFEGVIMTDDLDMAGLSEFIPQNEAALQALQAGNDLVISSTYQEQIPFVVQAVEDGRYLEADLNASVKRVLLWKEALHLL</sequence>
<dbReference type="Pfam" id="PF00933">
    <property type="entry name" value="Glyco_hydro_3"/>
    <property type="match status" value="1"/>
</dbReference>
<dbReference type="PROSITE" id="PS00775">
    <property type="entry name" value="GLYCOSYL_HYDROL_F3"/>
    <property type="match status" value="1"/>
</dbReference>
<evidence type="ECO:0000256" key="1">
    <source>
        <dbReference type="ARBA" id="ARBA00005336"/>
    </source>
</evidence>
<evidence type="ECO:0000256" key="5">
    <source>
        <dbReference type="SAM" id="Phobius"/>
    </source>
</evidence>
<dbReference type="InterPro" id="IPR036962">
    <property type="entry name" value="Glyco_hydro_3_N_sf"/>
</dbReference>
<dbReference type="PANTHER" id="PTHR30480:SF16">
    <property type="entry name" value="GLYCOSIDE HYDROLASE FAMILY 3 DOMAIN PROTEIN"/>
    <property type="match status" value="1"/>
</dbReference>